<dbReference type="Pfam" id="PF06722">
    <property type="entry name" value="EryCIII-like_C"/>
    <property type="match status" value="1"/>
</dbReference>
<dbReference type="PANTHER" id="PTHR48050:SF13">
    <property type="entry name" value="STEROL 3-BETA-GLUCOSYLTRANSFERASE UGT80A2"/>
    <property type="match status" value="1"/>
</dbReference>
<reference evidence="5" key="1">
    <citation type="journal article" date="2019" name="Int. J. Syst. Evol. Microbiol.">
        <title>The Global Catalogue of Microorganisms (GCM) 10K type strain sequencing project: providing services to taxonomists for standard genome sequencing and annotation.</title>
        <authorList>
            <consortium name="The Broad Institute Genomics Platform"/>
            <consortium name="The Broad Institute Genome Sequencing Center for Infectious Disease"/>
            <person name="Wu L."/>
            <person name="Ma J."/>
        </authorList>
    </citation>
    <scope>NUCLEOTIDE SEQUENCE [LARGE SCALE GENOMIC DNA]</scope>
    <source>
        <strain evidence="5">CGMCC 4.7132</strain>
    </source>
</reference>
<dbReference type="InterPro" id="IPR002213">
    <property type="entry name" value="UDP_glucos_trans"/>
</dbReference>
<evidence type="ECO:0000256" key="1">
    <source>
        <dbReference type="ARBA" id="ARBA00009995"/>
    </source>
</evidence>
<feature type="domain" description="Erythromycin biosynthesis protein CIII-like C-terminal" evidence="3">
    <location>
        <begin position="269"/>
        <end position="369"/>
    </location>
</feature>
<comment type="similarity">
    <text evidence="1">Belongs to the UDP-glycosyltransferase family.</text>
</comment>
<organism evidence="4 5">
    <name type="scientific">Sphaerisporangium dianthi</name>
    <dbReference type="NCBI Taxonomy" id="1436120"/>
    <lineage>
        <taxon>Bacteria</taxon>
        <taxon>Bacillati</taxon>
        <taxon>Actinomycetota</taxon>
        <taxon>Actinomycetes</taxon>
        <taxon>Streptosporangiales</taxon>
        <taxon>Streptosporangiaceae</taxon>
        <taxon>Sphaerisporangium</taxon>
    </lineage>
</organism>
<comment type="caution">
    <text evidence="4">The sequence shown here is derived from an EMBL/GenBank/DDBJ whole genome shotgun (WGS) entry which is preliminary data.</text>
</comment>
<keyword evidence="5" id="KW-1185">Reference proteome</keyword>
<proteinExistence type="inferred from homology"/>
<accession>A0ABV9CB89</accession>
<name>A0ABV9CB89_9ACTN</name>
<protein>
    <submittedName>
        <fullName evidence="4">Macrolide family glycosyltransferase</fullName>
    </submittedName>
</protein>
<dbReference type="Proteomes" id="UP001596004">
    <property type="component" value="Unassembled WGS sequence"/>
</dbReference>
<evidence type="ECO:0000313" key="4">
    <source>
        <dbReference type="EMBL" id="MFC4530107.1"/>
    </source>
</evidence>
<keyword evidence="2" id="KW-0808">Transferase</keyword>
<dbReference type="NCBIfam" id="TIGR01426">
    <property type="entry name" value="MGT"/>
    <property type="match status" value="1"/>
</dbReference>
<gene>
    <name evidence="4" type="ORF">ACFO60_04970</name>
</gene>
<dbReference type="SUPFAM" id="SSF53756">
    <property type="entry name" value="UDP-Glycosyltransferase/glycogen phosphorylase"/>
    <property type="match status" value="1"/>
</dbReference>
<dbReference type="InterPro" id="IPR010610">
    <property type="entry name" value="EryCIII-like_C"/>
</dbReference>
<dbReference type="PANTHER" id="PTHR48050">
    <property type="entry name" value="STEROL 3-BETA-GLUCOSYLTRANSFERASE"/>
    <property type="match status" value="1"/>
</dbReference>
<evidence type="ECO:0000313" key="5">
    <source>
        <dbReference type="Proteomes" id="UP001596004"/>
    </source>
</evidence>
<evidence type="ECO:0000256" key="2">
    <source>
        <dbReference type="ARBA" id="ARBA00022679"/>
    </source>
</evidence>
<dbReference type="RefSeq" id="WP_380837500.1">
    <property type="nucleotide sequence ID" value="NZ_JBHSFP010000002.1"/>
</dbReference>
<dbReference type="InterPro" id="IPR006326">
    <property type="entry name" value="UDPGT_MGT-like"/>
</dbReference>
<dbReference type="CDD" id="cd03784">
    <property type="entry name" value="GT1_Gtf-like"/>
    <property type="match status" value="1"/>
</dbReference>
<dbReference type="EMBL" id="JBHSFP010000002">
    <property type="protein sequence ID" value="MFC4530107.1"/>
    <property type="molecule type" value="Genomic_DNA"/>
</dbReference>
<dbReference type="InterPro" id="IPR050426">
    <property type="entry name" value="Glycosyltransferase_28"/>
</dbReference>
<evidence type="ECO:0000259" key="3">
    <source>
        <dbReference type="Pfam" id="PF06722"/>
    </source>
</evidence>
<sequence length="392" mass="42035">MRTNRHILMVGCTAPSHIYPSLGLIRELVSRGHRVGYVVGDGLAELVAPTGAEIVAHPSLLPLGEATWPDDPASAMRIFLDEAVAVLPRLARRHDDDRPDLLLYDIGGLAAPVLGERYGVPAVQLSPTLVAWDGYEEDMAEALRPIRDSESGKSYHAAYNAWLRENGIERDAWEWIAHPEHVLSLIPRAMQPEADRVPARVRFVGPCLDPVRPADTSWTPPGDGRRVLLVSFGTAYNDRLDVYRACVEGFAGSDWHVVLAVGRHVDPADLGPMPAAGFEVHRSVPQLAVLAEASAFVTHAGMGGCTESLWFGVPTVAIPQAVDQFGNAARLEELGVGRHLPAEEVTAATLRAAVESVAGSADVAARLAAIRATVRAHGGVGRAADAVESFLR</sequence>
<dbReference type="Gene3D" id="3.40.50.2000">
    <property type="entry name" value="Glycogen Phosphorylase B"/>
    <property type="match status" value="2"/>
</dbReference>